<dbReference type="GO" id="GO:0045182">
    <property type="term" value="F:translation regulator activity"/>
    <property type="evidence" value="ECO:0007669"/>
    <property type="project" value="EnsemblPlants"/>
</dbReference>
<feature type="compositionally biased region" description="Low complexity" evidence="4">
    <location>
        <begin position="1"/>
        <end position="17"/>
    </location>
</feature>
<dbReference type="OMA" id="DWYNLQP"/>
<dbReference type="Pfam" id="PF03470">
    <property type="entry name" value="zf-XS"/>
    <property type="match status" value="1"/>
</dbReference>
<dbReference type="GO" id="GO:0005783">
    <property type="term" value="C:endoplasmic reticulum"/>
    <property type="evidence" value="ECO:0007669"/>
    <property type="project" value="EnsemblPlants"/>
</dbReference>
<feature type="region of interest" description="Disordered" evidence="4">
    <location>
        <begin position="1"/>
        <end position="151"/>
    </location>
</feature>
<dbReference type="InterPro" id="IPR005380">
    <property type="entry name" value="XS_domain"/>
</dbReference>
<evidence type="ECO:0000313" key="7">
    <source>
        <dbReference type="EMBL" id="KCW62401.1"/>
    </source>
</evidence>
<dbReference type="Gramene" id="KCW62401">
    <property type="protein sequence ID" value="KCW62401"/>
    <property type="gene ID" value="EUGRSUZ_H05056"/>
</dbReference>
<dbReference type="CDD" id="cd12266">
    <property type="entry name" value="RRM_like_XS"/>
    <property type="match status" value="1"/>
</dbReference>
<dbReference type="GO" id="GO:1905172">
    <property type="term" value="F:RISC complex binding"/>
    <property type="evidence" value="ECO:0007669"/>
    <property type="project" value="EnsemblPlants"/>
</dbReference>
<dbReference type="GO" id="GO:0010286">
    <property type="term" value="P:heat acclimation"/>
    <property type="evidence" value="ECO:0007669"/>
    <property type="project" value="EnsemblPlants"/>
</dbReference>
<dbReference type="AlphaFoldDB" id="A0A059B950"/>
<sequence length="645" mass="74692">MNSRRGSWSSSTSGNYSHPSSKGKETSEVEQLSRGVGEVRLDSAPDDSGEWEVYARKSKNKAGSSSRKPWSHQNSNSVAWGQQDVVQKPDVGTNSGSRRGAGNNSWFPQTADSRRPAGRGSMRSPQPVAPQPIVSAPLEHGWNWQGRAGSAQARFQEDDQFNDYSSSTYAAGEDGEADKDRDADDDDVDDDDSDRMFDDSDDDLMSDEFDSDASQKSHGTRKNNRWFKRFFEILDSLTVEDINEPGRQWHCPACRGGPGAIDWYRGLQPLMAHAKTIGAKRVKLHRELAELLDEELMRRGTSVVPAGEVFGKWKGLKVEEKDHEIVWPPMVVIMNTILEKDENDKWIGMGNQELLDYFNSYQAIKARHAYGPQGHRGMSILIFESSPRGFFEADRLHKLFRDQGTDRNAWDRRGPLFHPGGKRQLYGYLAKKEDLDIFNRHSQAKSKLKFEMRSYIKTIVQEVNQMTEDNQQLNWFKNKVDRERMHSRELEKSFVLVSAKLRKTLAENRIVRHRTMVQHEQNKEEMDYQEQFFKEQMKIVHDEINVKEEEFEREQQEKRERVMQSNANPLSAEEKKRGVDQLAEFIQLQEKEMEEFVARREMLEKEHEQKLVAMKKRHWDEEVELEKEFKTQLTQLMESFSLTGE</sequence>
<dbReference type="GO" id="GO:0070921">
    <property type="term" value="P:regulation of siRNA processing"/>
    <property type="evidence" value="ECO:0007669"/>
    <property type="project" value="EnsemblPlants"/>
</dbReference>
<feature type="compositionally biased region" description="Acidic residues" evidence="4">
    <location>
        <begin position="173"/>
        <end position="211"/>
    </location>
</feature>
<feature type="compositionally biased region" description="Polar residues" evidence="4">
    <location>
        <begin position="92"/>
        <end position="111"/>
    </location>
</feature>
<gene>
    <name evidence="7" type="ORF">EUGRSUZ_H05056</name>
</gene>
<dbReference type="GO" id="GO:0140693">
    <property type="term" value="F:molecular condensate scaffold activity"/>
    <property type="evidence" value="ECO:0007669"/>
    <property type="project" value="EnsemblPlants"/>
</dbReference>
<dbReference type="GO" id="GO:0009616">
    <property type="term" value="P:RNAi-mediated antiviral immune response"/>
    <property type="evidence" value="ECO:0007669"/>
    <property type="project" value="EnsemblPlants"/>
</dbReference>
<dbReference type="OrthoDB" id="1936239at2759"/>
<evidence type="ECO:0000256" key="3">
    <source>
        <dbReference type="ARBA" id="ARBA00024022"/>
    </source>
</evidence>
<feature type="region of interest" description="Disordered" evidence="4">
    <location>
        <begin position="556"/>
        <end position="576"/>
    </location>
</feature>
<feature type="domain" description="XS" evidence="5">
    <location>
        <begin position="322"/>
        <end position="435"/>
    </location>
</feature>
<accession>A0A059B950</accession>
<dbReference type="GO" id="GO:2000028">
    <property type="term" value="P:regulation of photoperiodism, flowering"/>
    <property type="evidence" value="ECO:0007669"/>
    <property type="project" value="EnsemblPlants"/>
</dbReference>
<organism evidence="7">
    <name type="scientific">Eucalyptus grandis</name>
    <name type="common">Flooded gum</name>
    <dbReference type="NCBI Taxonomy" id="71139"/>
    <lineage>
        <taxon>Eukaryota</taxon>
        <taxon>Viridiplantae</taxon>
        <taxon>Streptophyta</taxon>
        <taxon>Embryophyta</taxon>
        <taxon>Tracheophyta</taxon>
        <taxon>Spermatophyta</taxon>
        <taxon>Magnoliopsida</taxon>
        <taxon>eudicotyledons</taxon>
        <taxon>Gunneridae</taxon>
        <taxon>Pentapetalae</taxon>
        <taxon>rosids</taxon>
        <taxon>malvids</taxon>
        <taxon>Myrtales</taxon>
        <taxon>Myrtaceae</taxon>
        <taxon>Myrtoideae</taxon>
        <taxon>Eucalypteae</taxon>
        <taxon>Eucalyptus</taxon>
    </lineage>
</organism>
<dbReference type="Gramene" id="KCW62402">
    <property type="protein sequence ID" value="KCW62402"/>
    <property type="gene ID" value="EUGRSUZ_H05056"/>
</dbReference>
<feature type="region of interest" description="Disordered" evidence="4">
    <location>
        <begin position="164"/>
        <end position="219"/>
    </location>
</feature>
<dbReference type="InterPro" id="IPR005381">
    <property type="entry name" value="Znf-XS_domain"/>
</dbReference>
<dbReference type="GO" id="GO:0035278">
    <property type="term" value="P:miRNA-mediated gene silencing by inhibition of translation"/>
    <property type="evidence" value="ECO:0007669"/>
    <property type="project" value="EnsemblPlants"/>
</dbReference>
<dbReference type="InterPro" id="IPR038588">
    <property type="entry name" value="XS_domain_sf"/>
</dbReference>
<keyword evidence="1" id="KW-0175">Coiled coil</keyword>
<dbReference type="GO" id="GO:1900248">
    <property type="term" value="P:negative regulation of cytoplasmic translational elongation"/>
    <property type="evidence" value="ECO:0007669"/>
    <property type="project" value="EnsemblPlants"/>
</dbReference>
<dbReference type="Pfam" id="PF03468">
    <property type="entry name" value="XS"/>
    <property type="match status" value="1"/>
</dbReference>
<dbReference type="PANTHER" id="PTHR46602:SF1">
    <property type="entry name" value="PROTEIN SUPPRESSOR OF GENE SILENCING 3"/>
    <property type="match status" value="1"/>
</dbReference>
<name>A0A059B950_EUCGR</name>
<evidence type="ECO:0000259" key="5">
    <source>
        <dbReference type="Pfam" id="PF03468"/>
    </source>
</evidence>
<evidence type="ECO:0008006" key="8">
    <source>
        <dbReference type="Google" id="ProtNLM"/>
    </source>
</evidence>
<dbReference type="FunCoup" id="A0A059B950">
    <property type="interactions" value="803"/>
</dbReference>
<evidence type="ECO:0000256" key="1">
    <source>
        <dbReference type="ARBA" id="ARBA00023054"/>
    </source>
</evidence>
<dbReference type="EMBL" id="KK198760">
    <property type="protein sequence ID" value="KCW62401.1"/>
    <property type="molecule type" value="Genomic_DNA"/>
</dbReference>
<dbReference type="GO" id="GO:0031625">
    <property type="term" value="F:ubiquitin protein ligase binding"/>
    <property type="evidence" value="ECO:0007669"/>
    <property type="project" value="EnsemblPlants"/>
</dbReference>
<dbReference type="GO" id="GO:0042742">
    <property type="term" value="P:defense response to bacterium"/>
    <property type="evidence" value="ECO:0007669"/>
    <property type="project" value="EnsemblPlants"/>
</dbReference>
<reference evidence="7" key="1">
    <citation type="submission" date="2013-07" db="EMBL/GenBank/DDBJ databases">
        <title>The genome of Eucalyptus grandis.</title>
        <authorList>
            <person name="Schmutz J."/>
            <person name="Hayes R."/>
            <person name="Myburg A."/>
            <person name="Tuskan G."/>
            <person name="Grattapaglia D."/>
            <person name="Rokhsar D.S."/>
        </authorList>
    </citation>
    <scope>NUCLEOTIDE SEQUENCE</scope>
    <source>
        <tissue evidence="7">Leaf extractions</tissue>
    </source>
</reference>
<dbReference type="PANTHER" id="PTHR46602">
    <property type="entry name" value="PROTEIN SUPPRESSOR OF GENE SILENCING 3"/>
    <property type="match status" value="1"/>
</dbReference>
<dbReference type="STRING" id="71139.A0A059B950"/>
<dbReference type="KEGG" id="egr:104415952"/>
<dbReference type="GO" id="GO:0003725">
    <property type="term" value="F:double-stranded RNA binding"/>
    <property type="evidence" value="ECO:0007669"/>
    <property type="project" value="EnsemblPlants"/>
</dbReference>
<dbReference type="InterPro" id="IPR044287">
    <property type="entry name" value="SGS3"/>
</dbReference>
<dbReference type="GO" id="GO:0010494">
    <property type="term" value="C:cytoplasmic stress granule"/>
    <property type="evidence" value="ECO:0007669"/>
    <property type="project" value="EnsemblPlants"/>
</dbReference>
<feature type="domain" description="Zinc finger-XS" evidence="6">
    <location>
        <begin position="251"/>
        <end position="289"/>
    </location>
</feature>
<dbReference type="eggNOG" id="ENOG502QPU5">
    <property type="taxonomic scope" value="Eukaryota"/>
</dbReference>
<dbReference type="GO" id="GO:0010025">
    <property type="term" value="P:wax biosynthetic process"/>
    <property type="evidence" value="ECO:0007669"/>
    <property type="project" value="EnsemblPlants"/>
</dbReference>
<proteinExistence type="inferred from homology"/>
<comment type="similarity">
    <text evidence="3">Belongs to the SGS3 family.</text>
</comment>
<evidence type="ECO:0000259" key="6">
    <source>
        <dbReference type="Pfam" id="PF03470"/>
    </source>
</evidence>
<dbReference type="EMBL" id="KK198760">
    <property type="protein sequence ID" value="KCW62402.1"/>
    <property type="molecule type" value="Genomic_DNA"/>
</dbReference>
<dbReference type="GO" id="GO:0010050">
    <property type="term" value="P:vegetative phase change"/>
    <property type="evidence" value="ECO:0007669"/>
    <property type="project" value="EnsemblPlants"/>
</dbReference>
<evidence type="ECO:0000256" key="2">
    <source>
        <dbReference type="ARBA" id="ARBA00023158"/>
    </source>
</evidence>
<keyword evidence="2" id="KW-0943">RNA-mediated gene silencing</keyword>
<feature type="compositionally biased region" description="Polar residues" evidence="4">
    <location>
        <begin position="61"/>
        <end position="80"/>
    </location>
</feature>
<dbReference type="Gene3D" id="3.30.70.2890">
    <property type="entry name" value="XS domain"/>
    <property type="match status" value="1"/>
</dbReference>
<dbReference type="GO" id="GO:0010267">
    <property type="term" value="P:ta-siRNA processing"/>
    <property type="evidence" value="ECO:0007669"/>
    <property type="project" value="EnsemblPlants"/>
</dbReference>
<protein>
    <recommendedName>
        <fullName evidence="8">XS domain-containing protein</fullName>
    </recommendedName>
</protein>
<evidence type="ECO:0000256" key="4">
    <source>
        <dbReference type="SAM" id="MobiDB-lite"/>
    </source>
</evidence>